<dbReference type="GO" id="GO:0016740">
    <property type="term" value="F:transferase activity"/>
    <property type="evidence" value="ECO:0007669"/>
    <property type="project" value="UniProtKB-KW"/>
</dbReference>
<dbReference type="Proteomes" id="UP000543804">
    <property type="component" value="Unassembled WGS sequence"/>
</dbReference>
<dbReference type="AlphaFoldDB" id="A0A848B6G4"/>
<evidence type="ECO:0000313" key="3">
    <source>
        <dbReference type="Proteomes" id="UP000543804"/>
    </source>
</evidence>
<proteinExistence type="predicted"/>
<organism evidence="2 3">
    <name type="scientific">Selenomonas bovis</name>
    <dbReference type="NCBI Taxonomy" id="416586"/>
    <lineage>
        <taxon>Bacteria</taxon>
        <taxon>Bacillati</taxon>
        <taxon>Bacillota</taxon>
        <taxon>Negativicutes</taxon>
        <taxon>Selenomonadales</taxon>
        <taxon>Selenomonadaceae</taxon>
        <taxon>Selenomonas</taxon>
    </lineage>
</organism>
<dbReference type="EMBL" id="JABAFA010000017">
    <property type="protein sequence ID" value="NMD99056.1"/>
    <property type="molecule type" value="Genomic_DNA"/>
</dbReference>
<sequence>MKDQMAEARARLQASIDGLERRMKMDANDLEYETHLRQKRQLQQILDRLKEQAE</sequence>
<accession>A0A848B6G4</accession>
<keyword evidence="3" id="KW-1185">Reference proteome</keyword>
<evidence type="ECO:0000256" key="1">
    <source>
        <dbReference type="SAM" id="Coils"/>
    </source>
</evidence>
<reference evidence="2 3" key="1">
    <citation type="submission" date="2020-04" db="EMBL/GenBank/DDBJ databases">
        <authorList>
            <person name="Hitch T.C.A."/>
            <person name="Wylensek D."/>
            <person name="Clavel T."/>
        </authorList>
    </citation>
    <scope>NUCLEOTIDE SEQUENCE [LARGE SCALE GENOMIC DNA]</scope>
    <source>
        <strain evidence="2 3">PG-130-P53-12</strain>
    </source>
</reference>
<gene>
    <name evidence="2" type="ORF">HF878_06115</name>
</gene>
<evidence type="ECO:0000313" key="2">
    <source>
        <dbReference type="EMBL" id="NMD99056.1"/>
    </source>
</evidence>
<keyword evidence="2" id="KW-0808">Transferase</keyword>
<keyword evidence="1" id="KW-0175">Coiled coil</keyword>
<comment type="caution">
    <text evidence="2">The sequence shown here is derived from an EMBL/GenBank/DDBJ whole genome shotgun (WGS) entry which is preliminary data.</text>
</comment>
<feature type="coiled-coil region" evidence="1">
    <location>
        <begin position="2"/>
        <end position="52"/>
    </location>
</feature>
<name>A0A848B6G4_9FIRM</name>
<protein>
    <submittedName>
        <fullName evidence="2">Aminoglycoside phosphotransferase</fullName>
    </submittedName>
</protein>
<dbReference type="RefSeq" id="WP_170077504.1">
    <property type="nucleotide sequence ID" value="NZ_JABAFA010000017.1"/>
</dbReference>